<dbReference type="GO" id="GO:0005758">
    <property type="term" value="C:mitochondrial intermembrane space"/>
    <property type="evidence" value="ECO:0007669"/>
    <property type="project" value="InterPro"/>
</dbReference>
<comment type="similarity">
    <text evidence="1">Belongs to the MIX23 family.</text>
</comment>
<gene>
    <name evidence="4" type="ORF">PgNI_09614</name>
</gene>
<dbReference type="KEGG" id="pgri:PgNI_09614"/>
<organism evidence="3 4">
    <name type="scientific">Pyricularia grisea</name>
    <name type="common">Crabgrass-specific blast fungus</name>
    <name type="synonym">Magnaporthe grisea</name>
    <dbReference type="NCBI Taxonomy" id="148305"/>
    <lineage>
        <taxon>Eukaryota</taxon>
        <taxon>Fungi</taxon>
        <taxon>Dikarya</taxon>
        <taxon>Ascomycota</taxon>
        <taxon>Pezizomycotina</taxon>
        <taxon>Sordariomycetes</taxon>
        <taxon>Sordariomycetidae</taxon>
        <taxon>Magnaporthales</taxon>
        <taxon>Pyriculariaceae</taxon>
        <taxon>Pyricularia</taxon>
    </lineage>
</organism>
<evidence type="ECO:0000313" key="3">
    <source>
        <dbReference type="Proteomes" id="UP000515153"/>
    </source>
</evidence>
<dbReference type="InterPro" id="IPR019171">
    <property type="entry name" value="MIX23"/>
</dbReference>
<feature type="compositionally biased region" description="Low complexity" evidence="2">
    <location>
        <begin position="258"/>
        <end position="270"/>
    </location>
</feature>
<feature type="region of interest" description="Disordered" evidence="2">
    <location>
        <begin position="1"/>
        <end position="24"/>
    </location>
</feature>
<name>A0A6P8ATB3_PYRGI</name>
<dbReference type="Pfam" id="PF09774">
    <property type="entry name" value="MIX23"/>
    <property type="match status" value="1"/>
</dbReference>
<proteinExistence type="inferred from homology"/>
<feature type="region of interest" description="Disordered" evidence="2">
    <location>
        <begin position="92"/>
        <end position="115"/>
    </location>
</feature>
<dbReference type="PANTHER" id="PTHR31905">
    <property type="entry name" value="COILED-COIL DOMAIN-CONTAINING PROTEIN 58"/>
    <property type="match status" value="1"/>
</dbReference>
<dbReference type="AlphaFoldDB" id="A0A6P8ATB3"/>
<evidence type="ECO:0000256" key="2">
    <source>
        <dbReference type="SAM" id="MobiDB-lite"/>
    </source>
</evidence>
<protein>
    <submittedName>
        <fullName evidence="4">Uncharacterized protein</fullName>
    </submittedName>
</protein>
<evidence type="ECO:0000313" key="4">
    <source>
        <dbReference type="RefSeq" id="XP_030978109.1"/>
    </source>
</evidence>
<feature type="region of interest" description="Disordered" evidence="2">
    <location>
        <begin position="258"/>
        <end position="343"/>
    </location>
</feature>
<reference evidence="4" key="1">
    <citation type="journal article" date="2019" name="Mol. Biol. Evol.">
        <title>Blast fungal genomes show frequent chromosomal changes, gene gains and losses, and effector gene turnover.</title>
        <authorList>
            <person name="Gomez Luciano L.B."/>
            <person name="Jason Tsai I."/>
            <person name="Chuma I."/>
            <person name="Tosa Y."/>
            <person name="Chen Y.H."/>
            <person name="Li J.Y."/>
            <person name="Li M.Y."/>
            <person name="Jade Lu M.Y."/>
            <person name="Nakayashiki H."/>
            <person name="Li W.H."/>
        </authorList>
    </citation>
    <scope>NUCLEOTIDE SEQUENCE</scope>
    <source>
        <strain evidence="4">NI907</strain>
    </source>
</reference>
<reference evidence="4" key="2">
    <citation type="submission" date="2019-10" db="EMBL/GenBank/DDBJ databases">
        <authorList>
            <consortium name="NCBI Genome Project"/>
        </authorList>
    </citation>
    <scope>NUCLEOTIDE SEQUENCE</scope>
    <source>
        <strain evidence="4">NI907</strain>
    </source>
</reference>
<keyword evidence="3" id="KW-1185">Reference proteome</keyword>
<dbReference type="PANTHER" id="PTHR31905:SF2">
    <property type="entry name" value="PROTEIN MIX23"/>
    <property type="match status" value="1"/>
</dbReference>
<accession>A0A6P8ATB3</accession>
<dbReference type="GeneID" id="41964504"/>
<reference evidence="4" key="3">
    <citation type="submission" date="2025-08" db="UniProtKB">
        <authorList>
            <consortium name="RefSeq"/>
        </authorList>
    </citation>
    <scope>IDENTIFICATION</scope>
    <source>
        <strain evidence="4">NI907</strain>
    </source>
</reference>
<dbReference type="Proteomes" id="UP000515153">
    <property type="component" value="Unplaced"/>
</dbReference>
<evidence type="ECO:0000256" key="1">
    <source>
        <dbReference type="ARBA" id="ARBA00024204"/>
    </source>
</evidence>
<sequence length="538" mass="60091">MPNIPSPFWGAKPKPKKDPGRVTSTETHIHYEGHSMSIDIALRPHSDTTPPSVNSKATVDKDYDEFVTMAIRIHSHLVEEFQHHKAAWRAKASEEYGSKDRDNAQPGSAHRGAEDVLSEKVIFGPDWAEREEVLHQLAAETERREAEYDALMQEFWVLGFFDKNGEVQSGDELGKIRYQDWGDVEPVEEHWEHIKVEGMMYWDDGMGMRSGESFPGDSYDLGEDSLTQDTVDSVLRSFDGPADEEMPAEMREGFSEVLEVEQTSSVSTSTIGEGSDEGQSPDGRGPGNAADGSPGESPDSFPDTGTHDNPSTGSPPGGAANTKNTKDKDAAPDSLQAMPNHPDTPALTPQFCFSTLALREFLRLSRSAIDDSITQNLNALQEPEKQQFDPAAVSQRIARPTHRTIDAEKCQSFKEKVLFPSWKARGDVISYCAAVATSPDPSDPDAALREAELAKDKERVIDERLDPYSARFYPREPRTERLAILLRQERGVENIVRTRTWDIVKERCPDGQFETWEDAFNRWQKSMRERPSAGLPSP</sequence>
<dbReference type="RefSeq" id="XP_030978109.1">
    <property type="nucleotide sequence ID" value="XM_031129596.1"/>
</dbReference>
<feature type="compositionally biased region" description="Basic and acidic residues" evidence="2">
    <location>
        <begin position="92"/>
        <end position="103"/>
    </location>
</feature>